<gene>
    <name evidence="2" type="ORF">FHS22_007359</name>
</gene>
<name>A0A841DD41_PLAVE</name>
<organism evidence="2 3">
    <name type="scientific">Planomonospora venezuelensis</name>
    <dbReference type="NCBI Taxonomy" id="1999"/>
    <lineage>
        <taxon>Bacteria</taxon>
        <taxon>Bacillati</taxon>
        <taxon>Actinomycetota</taxon>
        <taxon>Actinomycetes</taxon>
        <taxon>Streptosporangiales</taxon>
        <taxon>Streptosporangiaceae</taxon>
        <taxon>Planomonospora</taxon>
    </lineage>
</organism>
<dbReference type="InterPro" id="IPR005135">
    <property type="entry name" value="Endo/exonuclease/phosphatase"/>
</dbReference>
<dbReference type="EMBL" id="JACHJJ010000047">
    <property type="protein sequence ID" value="MBB5968041.1"/>
    <property type="molecule type" value="Genomic_DNA"/>
</dbReference>
<feature type="domain" description="Endonuclease/exonuclease/phosphatase" evidence="1">
    <location>
        <begin position="1"/>
        <end position="259"/>
    </location>
</feature>
<proteinExistence type="predicted"/>
<dbReference type="AlphaFoldDB" id="A0A841DD41"/>
<dbReference type="GO" id="GO:0006506">
    <property type="term" value="P:GPI anchor biosynthetic process"/>
    <property type="evidence" value="ECO:0007669"/>
    <property type="project" value="TreeGrafter"/>
</dbReference>
<comment type="caution">
    <text evidence="2">The sequence shown here is derived from an EMBL/GenBank/DDBJ whole genome shotgun (WGS) entry which is preliminary data.</text>
</comment>
<reference evidence="2 3" key="1">
    <citation type="submission" date="2020-08" db="EMBL/GenBank/DDBJ databases">
        <title>Genomic Encyclopedia of Type Strains, Phase III (KMG-III): the genomes of soil and plant-associated and newly described type strains.</title>
        <authorList>
            <person name="Whitman W."/>
        </authorList>
    </citation>
    <scope>NUCLEOTIDE SEQUENCE [LARGE SCALE GENOMIC DNA]</scope>
    <source>
        <strain evidence="2 3">CECT 3303</strain>
    </source>
</reference>
<dbReference type="GO" id="GO:0004527">
    <property type="term" value="F:exonuclease activity"/>
    <property type="evidence" value="ECO:0007669"/>
    <property type="project" value="UniProtKB-KW"/>
</dbReference>
<evidence type="ECO:0000313" key="2">
    <source>
        <dbReference type="EMBL" id="MBB5968041.1"/>
    </source>
</evidence>
<dbReference type="PANTHER" id="PTHR14859">
    <property type="entry name" value="CALCOFLUOR WHITE HYPERSENSITIVE PROTEIN PRECURSOR"/>
    <property type="match status" value="1"/>
</dbReference>
<dbReference type="Pfam" id="PF03372">
    <property type="entry name" value="Exo_endo_phos"/>
    <property type="match status" value="1"/>
</dbReference>
<keyword evidence="2" id="KW-0378">Hydrolase</keyword>
<sequence>MTWNVWWRFGPWERRREAILAVLRDLEPDLVGLQEVWADEEENLAAWLGGELGMHWTWAAFDMPGRWHRRAGDASAEVGVAVLSRWPVAGRDVVRLPAAGGQDDGRVALHALVDAPAHPVRFFTTHLNSAPYESAVRCAQVTALAGFVADNRGGTPFPPVLTGDYNALPDSDEMRKLGGYRTAPAVAGQVLLDAWEYAGPAVPSATWDVANPYVARTFEPGGRIDYVHVGPPGPGGLGRVRSVRRAGDGPVGGVWPSDHAAVVADLAVEGEEP</sequence>
<keyword evidence="2" id="KW-0269">Exonuclease</keyword>
<keyword evidence="2" id="KW-0540">Nuclease</keyword>
<dbReference type="GO" id="GO:0016020">
    <property type="term" value="C:membrane"/>
    <property type="evidence" value="ECO:0007669"/>
    <property type="project" value="GOC"/>
</dbReference>
<dbReference type="InterPro" id="IPR051916">
    <property type="entry name" value="GPI-anchor_lipid_remodeler"/>
</dbReference>
<protein>
    <submittedName>
        <fullName evidence="2">Endonuclease/exonuclease/phosphatase family metal-dependent hydrolase</fullName>
    </submittedName>
</protein>
<accession>A0A841DD41</accession>
<keyword evidence="2" id="KW-0255">Endonuclease</keyword>
<dbReference type="Gene3D" id="3.60.10.10">
    <property type="entry name" value="Endonuclease/exonuclease/phosphatase"/>
    <property type="match status" value="1"/>
</dbReference>
<dbReference type="PANTHER" id="PTHR14859:SF1">
    <property type="entry name" value="PGAP2-INTERACTING PROTEIN"/>
    <property type="match status" value="1"/>
</dbReference>
<dbReference type="Proteomes" id="UP000562352">
    <property type="component" value="Unassembled WGS sequence"/>
</dbReference>
<keyword evidence="3" id="KW-1185">Reference proteome</keyword>
<evidence type="ECO:0000313" key="3">
    <source>
        <dbReference type="Proteomes" id="UP000562352"/>
    </source>
</evidence>
<dbReference type="GO" id="GO:0004519">
    <property type="term" value="F:endonuclease activity"/>
    <property type="evidence" value="ECO:0007669"/>
    <property type="project" value="UniProtKB-KW"/>
</dbReference>
<evidence type="ECO:0000259" key="1">
    <source>
        <dbReference type="Pfam" id="PF03372"/>
    </source>
</evidence>
<dbReference type="InterPro" id="IPR036691">
    <property type="entry name" value="Endo/exonu/phosph_ase_sf"/>
</dbReference>
<dbReference type="SUPFAM" id="SSF56219">
    <property type="entry name" value="DNase I-like"/>
    <property type="match status" value="1"/>
</dbReference>